<dbReference type="Gene3D" id="1.20.120.330">
    <property type="entry name" value="Nucleotidyltransferases domain 2"/>
    <property type="match status" value="1"/>
</dbReference>
<dbReference type="SUPFAM" id="SSF81593">
    <property type="entry name" value="Nucleotidyltransferase substrate binding subunit/domain"/>
    <property type="match status" value="1"/>
</dbReference>
<accession>F9U6C9</accession>
<gene>
    <name evidence="1" type="ORF">ThimaDRAFT_0480</name>
</gene>
<dbReference type="RefSeq" id="WP_007191358.1">
    <property type="nucleotide sequence ID" value="NZ_AFWV01000001.1"/>
</dbReference>
<evidence type="ECO:0000313" key="2">
    <source>
        <dbReference type="Proteomes" id="UP000005459"/>
    </source>
</evidence>
<dbReference type="STRING" id="768671.ThimaDRAFT_0480"/>
<organism evidence="1 2">
    <name type="scientific">Thiocapsa marina 5811</name>
    <dbReference type="NCBI Taxonomy" id="768671"/>
    <lineage>
        <taxon>Bacteria</taxon>
        <taxon>Pseudomonadati</taxon>
        <taxon>Pseudomonadota</taxon>
        <taxon>Gammaproteobacteria</taxon>
        <taxon>Chromatiales</taxon>
        <taxon>Chromatiaceae</taxon>
        <taxon>Thiocapsa</taxon>
    </lineage>
</organism>
<dbReference type="EMBL" id="AFWV01000001">
    <property type="protein sequence ID" value="EGV20702.1"/>
    <property type="molecule type" value="Genomic_DNA"/>
</dbReference>
<name>F9U6C9_9GAMM</name>
<evidence type="ECO:0000313" key="1">
    <source>
        <dbReference type="EMBL" id="EGV20702.1"/>
    </source>
</evidence>
<dbReference type="eggNOG" id="ENOG5032Z4K">
    <property type="taxonomic scope" value="Bacteria"/>
</dbReference>
<reference evidence="1 2" key="1">
    <citation type="submission" date="2011-06" db="EMBL/GenBank/DDBJ databases">
        <title>The draft genome of Thiocapsa marina 5811.</title>
        <authorList>
            <consortium name="US DOE Joint Genome Institute (JGI-PGF)"/>
            <person name="Lucas S."/>
            <person name="Han J."/>
            <person name="Cheng J.-F."/>
            <person name="Goodwin L."/>
            <person name="Pitluck S."/>
            <person name="Peters L."/>
            <person name="Land M.L."/>
            <person name="Hauser L."/>
            <person name="Vogl K."/>
            <person name="Liu Z."/>
            <person name="Imhoff J."/>
            <person name="Thiel V."/>
            <person name="Frigaard N.-U."/>
            <person name="Bryant D."/>
            <person name="Woyke T.J."/>
        </authorList>
    </citation>
    <scope>NUCLEOTIDE SEQUENCE [LARGE SCALE GENOMIC DNA]</scope>
    <source>
        <strain evidence="1 2">5811</strain>
    </source>
</reference>
<dbReference type="Proteomes" id="UP000005459">
    <property type="component" value="Unassembled WGS sequence"/>
</dbReference>
<dbReference type="AlphaFoldDB" id="F9U6C9"/>
<sequence length="160" mass="18056">MTDHNPLATALWEAGRHLATLESALQDWHAAPPANLLELETDPETLRILDQLLFRFSKLQDALGSRLVPATLAALSEPFEDWPMIDRLNRLEKLGFIDVDNWLGWREIRNRLAHEYPEQPETRFAAIESAIAAAADLAAAYRAWRAKLKPSPCSDKSSDE</sequence>
<keyword evidence="2" id="KW-1185">Reference proteome</keyword>
<proteinExistence type="predicted"/>
<evidence type="ECO:0008006" key="3">
    <source>
        <dbReference type="Google" id="ProtNLM"/>
    </source>
</evidence>
<dbReference type="OrthoDB" id="13547at2"/>
<protein>
    <recommendedName>
        <fullName evidence="3">Nucleotidyltransferase substrate binding protein, HI0074 family</fullName>
    </recommendedName>
</protein>